<accession>A0ABQ9DYH2</accession>
<gene>
    <name evidence="1" type="ORF">WISP_00582</name>
</gene>
<evidence type="ECO:0000313" key="2">
    <source>
        <dbReference type="Proteomes" id="UP001145742"/>
    </source>
</evidence>
<dbReference type="Proteomes" id="UP001145742">
    <property type="component" value="Unassembled WGS sequence"/>
</dbReference>
<evidence type="ECO:0000313" key="1">
    <source>
        <dbReference type="EMBL" id="KAJ7428857.1"/>
    </source>
</evidence>
<name>A0ABQ9DYH2_9PASS</name>
<dbReference type="EMBL" id="WHWB01008917">
    <property type="protein sequence ID" value="KAJ7428857.1"/>
    <property type="molecule type" value="Genomic_DNA"/>
</dbReference>
<protein>
    <submittedName>
        <fullName evidence="1">Uncharacterized protein</fullName>
    </submittedName>
</protein>
<comment type="caution">
    <text evidence="1">The sequence shown here is derived from an EMBL/GenBank/DDBJ whole genome shotgun (WGS) entry which is preliminary data.</text>
</comment>
<sequence>MMEGVKCHLDSSLPRLRRLGMVVAEAISSRLSTEGPVLKFEYEDDDETRELKSLLVQTPSLCVVPSLPDDE</sequence>
<proteinExistence type="predicted"/>
<dbReference type="PANTHER" id="PTHR15830:SF10">
    <property type="entry name" value="TELOMERE LENGTH REGULATION PROTEIN TEL2 HOMOLOG"/>
    <property type="match status" value="1"/>
</dbReference>
<organism evidence="1 2">
    <name type="scientific">Willisornis vidua</name>
    <name type="common">Xingu scale-backed antbird</name>
    <dbReference type="NCBI Taxonomy" id="1566151"/>
    <lineage>
        <taxon>Eukaryota</taxon>
        <taxon>Metazoa</taxon>
        <taxon>Chordata</taxon>
        <taxon>Craniata</taxon>
        <taxon>Vertebrata</taxon>
        <taxon>Euteleostomi</taxon>
        <taxon>Archelosauria</taxon>
        <taxon>Archosauria</taxon>
        <taxon>Dinosauria</taxon>
        <taxon>Saurischia</taxon>
        <taxon>Theropoda</taxon>
        <taxon>Coelurosauria</taxon>
        <taxon>Aves</taxon>
        <taxon>Neognathae</taxon>
        <taxon>Neoaves</taxon>
        <taxon>Telluraves</taxon>
        <taxon>Australaves</taxon>
        <taxon>Passeriformes</taxon>
        <taxon>Thamnophilidae</taxon>
        <taxon>Willisornis</taxon>
    </lineage>
</organism>
<dbReference type="InterPro" id="IPR051970">
    <property type="entry name" value="TEL2_Regulation"/>
</dbReference>
<dbReference type="PANTHER" id="PTHR15830">
    <property type="entry name" value="TELOMERE LENGTH REGULATION PROTEIN TEL2 FAMILY MEMBER"/>
    <property type="match status" value="1"/>
</dbReference>
<reference evidence="1" key="1">
    <citation type="submission" date="2019-10" db="EMBL/GenBank/DDBJ databases">
        <authorList>
            <person name="Soares A.E.R."/>
            <person name="Aleixo A."/>
            <person name="Schneider P."/>
            <person name="Miyaki C.Y."/>
            <person name="Schneider M.P."/>
            <person name="Mello C."/>
            <person name="Vasconcelos A.T.R."/>
        </authorList>
    </citation>
    <scope>NUCLEOTIDE SEQUENCE</scope>
    <source>
        <tissue evidence="1">Muscle</tissue>
    </source>
</reference>
<keyword evidence="2" id="KW-1185">Reference proteome</keyword>